<accession>A0A7H8QK07</accession>
<proteinExistence type="predicted"/>
<sequence length="474" mass="52726">MAYFTPMQRAPALALPRMAPTVSKSHNSIFYPHDFHRYAADGDHLFWSAQNDAKLLPIRFSPAEPSHQVAKIWKKVAPTIVALLDRHEITFDAIDCVCRRQRYADLSNDDHTIVITVRILPEITPRLVKMLDKIHHRTGGLAVEVRQGRVSTLSFPRVGASFGVFKNNEANGTIGGFVNLIKKNGDLVAQCALVSDHVVRPYVTIDAEEMPRPAAENMGSYCHRKKQAKKQRPIYCTSPSHPRRSEIISNYRNAMVQLAAEILVCKNSAAEIMTQEELRELEKKKSSIQGAGTREINKGWIIGRLFAASGYRLSPHNRRLDWALVEISQGFPSRHVNKVENSNPQYSHMHTRRILHADRPRSNVGVYKQGSATATTTGVINPFRSYVASYDVDGNRIVTAEWCVIPDEEYESFAHSGDSGALVLERGSANAVGMIFGGHLDGGPAYVTSMPAVISDIEEITGLYIQLPGVNYDA</sequence>
<organism evidence="1 2">
    <name type="scientific">Talaromyces rugulosus</name>
    <name type="common">Penicillium rugulosum</name>
    <dbReference type="NCBI Taxonomy" id="121627"/>
    <lineage>
        <taxon>Eukaryota</taxon>
        <taxon>Fungi</taxon>
        <taxon>Dikarya</taxon>
        <taxon>Ascomycota</taxon>
        <taxon>Pezizomycotina</taxon>
        <taxon>Eurotiomycetes</taxon>
        <taxon>Eurotiomycetidae</taxon>
        <taxon>Eurotiales</taxon>
        <taxon>Trichocomaceae</taxon>
        <taxon>Talaromyces</taxon>
        <taxon>Talaromyces sect. Islandici</taxon>
    </lineage>
</organism>
<dbReference type="KEGG" id="trg:TRUGW13939_01342"/>
<dbReference type="SUPFAM" id="SSF50494">
    <property type="entry name" value="Trypsin-like serine proteases"/>
    <property type="match status" value="1"/>
</dbReference>
<name>A0A7H8QK07_TALRU</name>
<evidence type="ECO:0000313" key="2">
    <source>
        <dbReference type="Proteomes" id="UP000509510"/>
    </source>
</evidence>
<dbReference type="RefSeq" id="XP_035340436.1">
    <property type="nucleotide sequence ID" value="XM_035484543.1"/>
</dbReference>
<evidence type="ECO:0000313" key="1">
    <source>
        <dbReference type="EMBL" id="QKX54257.1"/>
    </source>
</evidence>
<dbReference type="OrthoDB" id="5424209at2759"/>
<dbReference type="AlphaFoldDB" id="A0A7H8QK07"/>
<dbReference type="GeneID" id="55988854"/>
<gene>
    <name evidence="1" type="ORF">TRUGW13939_01342</name>
</gene>
<dbReference type="EMBL" id="CP055898">
    <property type="protein sequence ID" value="QKX54257.1"/>
    <property type="molecule type" value="Genomic_DNA"/>
</dbReference>
<protein>
    <submittedName>
        <fullName evidence="1">Uncharacterized protein</fullName>
    </submittedName>
</protein>
<dbReference type="Proteomes" id="UP000509510">
    <property type="component" value="Chromosome I"/>
</dbReference>
<keyword evidence="2" id="KW-1185">Reference proteome</keyword>
<dbReference type="InterPro" id="IPR009003">
    <property type="entry name" value="Peptidase_S1_PA"/>
</dbReference>
<reference evidence="2" key="1">
    <citation type="submission" date="2020-06" db="EMBL/GenBank/DDBJ databases">
        <title>A chromosome-scale genome assembly of Talaromyces rugulosus W13939.</title>
        <authorList>
            <person name="Wang B."/>
            <person name="Guo L."/>
            <person name="Ye K."/>
            <person name="Wang L."/>
        </authorList>
    </citation>
    <scope>NUCLEOTIDE SEQUENCE [LARGE SCALE GENOMIC DNA]</scope>
    <source>
        <strain evidence="2">W13939</strain>
    </source>
</reference>